<dbReference type="GO" id="GO:0016491">
    <property type="term" value="F:oxidoreductase activity"/>
    <property type="evidence" value="ECO:0007669"/>
    <property type="project" value="UniProtKB-KW"/>
</dbReference>
<dbReference type="PRINTS" id="PR00080">
    <property type="entry name" value="SDRFAMILY"/>
</dbReference>
<dbReference type="STRING" id="1577474.GA0111570_101274"/>
<dbReference type="PRINTS" id="PR00081">
    <property type="entry name" value="GDHRDH"/>
</dbReference>
<dbReference type="SUPFAM" id="SSF51735">
    <property type="entry name" value="NAD(P)-binding Rossmann-fold domains"/>
    <property type="match status" value="1"/>
</dbReference>
<accession>A0A1G6GDF0</accession>
<dbReference type="AlphaFoldDB" id="A0A1G6GDF0"/>
<keyword evidence="5" id="KW-1185">Reference proteome</keyword>
<evidence type="ECO:0000256" key="2">
    <source>
        <dbReference type="ARBA" id="ARBA00023002"/>
    </source>
</evidence>
<evidence type="ECO:0000313" key="4">
    <source>
        <dbReference type="EMBL" id="SDB80000.1"/>
    </source>
</evidence>
<dbReference type="InterPro" id="IPR002347">
    <property type="entry name" value="SDR_fam"/>
</dbReference>
<dbReference type="InterPro" id="IPR020904">
    <property type="entry name" value="Sc_DH/Rdtase_CS"/>
</dbReference>
<dbReference type="PROSITE" id="PS00061">
    <property type="entry name" value="ADH_SHORT"/>
    <property type="match status" value="1"/>
</dbReference>
<dbReference type="EMBL" id="FMYF01000001">
    <property type="protein sequence ID" value="SDB80000.1"/>
    <property type="molecule type" value="Genomic_DNA"/>
</dbReference>
<dbReference type="Gene3D" id="3.40.50.720">
    <property type="entry name" value="NAD(P)-binding Rossmann-like Domain"/>
    <property type="match status" value="1"/>
</dbReference>
<evidence type="ECO:0000256" key="3">
    <source>
        <dbReference type="RuleBase" id="RU000363"/>
    </source>
</evidence>
<dbReference type="CDD" id="cd05374">
    <property type="entry name" value="17beta-HSD-like_SDR_c"/>
    <property type="match status" value="1"/>
</dbReference>
<proteinExistence type="inferred from homology"/>
<dbReference type="RefSeq" id="WP_092605589.1">
    <property type="nucleotide sequence ID" value="NZ_FMYF01000001.1"/>
</dbReference>
<dbReference type="NCBIfam" id="NF006114">
    <property type="entry name" value="PRK08263.1"/>
    <property type="match status" value="1"/>
</dbReference>
<dbReference type="Proteomes" id="UP000199086">
    <property type="component" value="Unassembled WGS sequence"/>
</dbReference>
<evidence type="ECO:0000256" key="1">
    <source>
        <dbReference type="ARBA" id="ARBA00006484"/>
    </source>
</evidence>
<reference evidence="4 5" key="1">
    <citation type="submission" date="2016-06" db="EMBL/GenBank/DDBJ databases">
        <authorList>
            <person name="Olsen C.W."/>
            <person name="Carey S."/>
            <person name="Hinshaw L."/>
            <person name="Karasin A.I."/>
        </authorList>
    </citation>
    <scope>NUCLEOTIDE SEQUENCE [LARGE SCALE GENOMIC DNA]</scope>
    <source>
        <strain evidence="4 5">LZ-22</strain>
    </source>
</reference>
<comment type="similarity">
    <text evidence="1 3">Belongs to the short-chain dehydrogenases/reductases (SDR) family.</text>
</comment>
<organism evidence="4 5">
    <name type="scientific">Raineyella antarctica</name>
    <dbReference type="NCBI Taxonomy" id="1577474"/>
    <lineage>
        <taxon>Bacteria</taxon>
        <taxon>Bacillati</taxon>
        <taxon>Actinomycetota</taxon>
        <taxon>Actinomycetes</taxon>
        <taxon>Propionibacteriales</taxon>
        <taxon>Propionibacteriaceae</taxon>
        <taxon>Raineyella</taxon>
    </lineage>
</organism>
<dbReference type="OrthoDB" id="9792003at2"/>
<name>A0A1G6GDF0_9ACTN</name>
<protein>
    <submittedName>
        <fullName evidence="4">Short-chain dehydrogenase</fullName>
    </submittedName>
</protein>
<dbReference type="InterPro" id="IPR051911">
    <property type="entry name" value="SDR_oxidoreductase"/>
</dbReference>
<dbReference type="PANTHER" id="PTHR43976">
    <property type="entry name" value="SHORT CHAIN DEHYDROGENASE"/>
    <property type="match status" value="1"/>
</dbReference>
<dbReference type="PANTHER" id="PTHR43976:SF16">
    <property type="entry name" value="SHORT-CHAIN DEHYDROGENASE_REDUCTASE FAMILY PROTEIN"/>
    <property type="match status" value="1"/>
</dbReference>
<dbReference type="Pfam" id="PF00106">
    <property type="entry name" value="adh_short"/>
    <property type="match status" value="1"/>
</dbReference>
<dbReference type="InterPro" id="IPR036291">
    <property type="entry name" value="NAD(P)-bd_dom_sf"/>
</dbReference>
<keyword evidence="2" id="KW-0560">Oxidoreductase</keyword>
<evidence type="ECO:0000313" key="5">
    <source>
        <dbReference type="Proteomes" id="UP000199086"/>
    </source>
</evidence>
<gene>
    <name evidence="4" type="ORF">GA0111570_101274</name>
</gene>
<sequence>MAKVWFVTGASRGFGRVWATAALQRGDSVALAARETGAVQDLVDAHPDTALAVPLDVTDRDRVFAAVQEVVDRFGRIDVVANNAGFGHFGMVEEATEQEVRAQFETNVFGALWVTQAVLPVLRAQGSGHILQTSSRMGVQAVPNLGIYNASKFALEAFSDSLAQEVRGFGIKVTLVEPQGYATDWSGSSAHRSERNPAYDDFRAWLAEHPTTVPPGQPEATGPVILEIVDRAEPPLRVLFGHGAVERVEAVYADRLRTWDETRDLTERADHL</sequence>